<protein>
    <submittedName>
        <fullName evidence="2">Uncharacterized protein</fullName>
    </submittedName>
</protein>
<evidence type="ECO:0000313" key="3">
    <source>
        <dbReference type="Proteomes" id="UP001381693"/>
    </source>
</evidence>
<feature type="non-terminal residue" evidence="2">
    <location>
        <position position="62"/>
    </location>
</feature>
<feature type="region of interest" description="Disordered" evidence="1">
    <location>
        <begin position="1"/>
        <end position="62"/>
    </location>
</feature>
<sequence length="62" mass="6695">NDVKGKFAKKRSLDRESDFEENVDDPSFIAADDPQPGTSGIGYVDPSADEDVHDIPSVKDAS</sequence>
<comment type="caution">
    <text evidence="2">The sequence shown here is derived from an EMBL/GenBank/DDBJ whole genome shotgun (WGS) entry which is preliminary data.</text>
</comment>
<proteinExistence type="predicted"/>
<reference evidence="2 3" key="1">
    <citation type="submission" date="2023-11" db="EMBL/GenBank/DDBJ databases">
        <title>Halocaridina rubra genome assembly.</title>
        <authorList>
            <person name="Smith C."/>
        </authorList>
    </citation>
    <scope>NUCLEOTIDE SEQUENCE [LARGE SCALE GENOMIC DNA]</scope>
    <source>
        <strain evidence="2">EP-1</strain>
        <tissue evidence="2">Whole</tissue>
    </source>
</reference>
<dbReference type="EMBL" id="JAXCGZ010006047">
    <property type="protein sequence ID" value="KAK7080221.1"/>
    <property type="molecule type" value="Genomic_DNA"/>
</dbReference>
<evidence type="ECO:0000256" key="1">
    <source>
        <dbReference type="SAM" id="MobiDB-lite"/>
    </source>
</evidence>
<feature type="compositionally biased region" description="Basic and acidic residues" evidence="1">
    <location>
        <begin position="53"/>
        <end position="62"/>
    </location>
</feature>
<keyword evidence="3" id="KW-1185">Reference proteome</keyword>
<dbReference type="Proteomes" id="UP001381693">
    <property type="component" value="Unassembled WGS sequence"/>
</dbReference>
<feature type="non-terminal residue" evidence="2">
    <location>
        <position position="1"/>
    </location>
</feature>
<gene>
    <name evidence="2" type="ORF">SK128_005630</name>
</gene>
<feature type="compositionally biased region" description="Basic and acidic residues" evidence="1">
    <location>
        <begin position="1"/>
        <end position="16"/>
    </location>
</feature>
<name>A0AAN8X995_HALRR</name>
<organism evidence="2 3">
    <name type="scientific">Halocaridina rubra</name>
    <name type="common">Hawaiian red shrimp</name>
    <dbReference type="NCBI Taxonomy" id="373956"/>
    <lineage>
        <taxon>Eukaryota</taxon>
        <taxon>Metazoa</taxon>
        <taxon>Ecdysozoa</taxon>
        <taxon>Arthropoda</taxon>
        <taxon>Crustacea</taxon>
        <taxon>Multicrustacea</taxon>
        <taxon>Malacostraca</taxon>
        <taxon>Eumalacostraca</taxon>
        <taxon>Eucarida</taxon>
        <taxon>Decapoda</taxon>
        <taxon>Pleocyemata</taxon>
        <taxon>Caridea</taxon>
        <taxon>Atyoidea</taxon>
        <taxon>Atyidae</taxon>
        <taxon>Halocaridina</taxon>
    </lineage>
</organism>
<accession>A0AAN8X995</accession>
<dbReference type="AlphaFoldDB" id="A0AAN8X995"/>
<evidence type="ECO:0000313" key="2">
    <source>
        <dbReference type="EMBL" id="KAK7080221.1"/>
    </source>
</evidence>